<keyword evidence="4" id="KW-0813">Transport</keyword>
<keyword evidence="9" id="KW-0066">ATP synthesis</keyword>
<comment type="function">
    <text evidence="1">Produces ATP from ADP in the presence of a proton gradient across the membrane. The gamma chain is believed to be important in regulating ATPase activity and the flow of protons through the CF(0) complex.</text>
</comment>
<evidence type="ECO:0000256" key="7">
    <source>
        <dbReference type="ARBA" id="ARBA00023136"/>
    </source>
</evidence>
<evidence type="ECO:0000256" key="2">
    <source>
        <dbReference type="ARBA" id="ARBA00004170"/>
    </source>
</evidence>
<protein>
    <recommendedName>
        <fullName evidence="12">ATP synthase gamma chain</fullName>
    </recommendedName>
</protein>
<evidence type="ECO:0000256" key="4">
    <source>
        <dbReference type="ARBA" id="ARBA00022448"/>
    </source>
</evidence>
<comment type="caution">
    <text evidence="10">The sequence shown here is derived from an EMBL/GenBank/DDBJ whole genome shotgun (WGS) entry which is preliminary data.</text>
</comment>
<dbReference type="InterPro" id="IPR035968">
    <property type="entry name" value="ATP_synth_F1_ATPase_gsu"/>
</dbReference>
<dbReference type="PRINTS" id="PR00126">
    <property type="entry name" value="ATPASEGAMMA"/>
</dbReference>
<proteinExistence type="inferred from homology"/>
<evidence type="ECO:0008006" key="12">
    <source>
        <dbReference type="Google" id="ProtNLM"/>
    </source>
</evidence>
<evidence type="ECO:0000256" key="5">
    <source>
        <dbReference type="ARBA" id="ARBA00022781"/>
    </source>
</evidence>
<dbReference type="GO" id="GO:0046933">
    <property type="term" value="F:proton-transporting ATP synthase activity, rotational mechanism"/>
    <property type="evidence" value="ECO:0007669"/>
    <property type="project" value="InterPro"/>
</dbReference>
<keyword evidence="6" id="KW-0406">Ion transport</keyword>
<organism evidence="10 11">
    <name type="scientific">Candidatus Gottesmanbacteria bacterium RIFCSPLOWO2_01_FULL_42_22</name>
    <dbReference type="NCBI Taxonomy" id="1798391"/>
    <lineage>
        <taxon>Bacteria</taxon>
        <taxon>Candidatus Gottesmaniibacteriota</taxon>
    </lineage>
</organism>
<keyword evidence="8" id="KW-0139">CF(1)</keyword>
<evidence type="ECO:0000256" key="6">
    <source>
        <dbReference type="ARBA" id="ARBA00023065"/>
    </source>
</evidence>
<evidence type="ECO:0000256" key="1">
    <source>
        <dbReference type="ARBA" id="ARBA00003456"/>
    </source>
</evidence>
<dbReference type="Proteomes" id="UP000176228">
    <property type="component" value="Unassembled WGS sequence"/>
</dbReference>
<dbReference type="EMBL" id="MFJU01000003">
    <property type="protein sequence ID" value="OGG37258.1"/>
    <property type="molecule type" value="Genomic_DNA"/>
</dbReference>
<reference evidence="10 11" key="1">
    <citation type="journal article" date="2016" name="Nat. Commun.">
        <title>Thousands of microbial genomes shed light on interconnected biogeochemical processes in an aquifer system.</title>
        <authorList>
            <person name="Anantharaman K."/>
            <person name="Brown C.T."/>
            <person name="Hug L.A."/>
            <person name="Sharon I."/>
            <person name="Castelle C.J."/>
            <person name="Probst A.J."/>
            <person name="Thomas B.C."/>
            <person name="Singh A."/>
            <person name="Wilkins M.J."/>
            <person name="Karaoz U."/>
            <person name="Brodie E.L."/>
            <person name="Williams K.H."/>
            <person name="Hubbard S.S."/>
            <person name="Banfield J.F."/>
        </authorList>
    </citation>
    <scope>NUCLEOTIDE SEQUENCE [LARGE SCALE GENOMIC DNA]</scope>
</reference>
<evidence type="ECO:0000256" key="9">
    <source>
        <dbReference type="ARBA" id="ARBA00023310"/>
    </source>
</evidence>
<dbReference type="STRING" id="1798391.A2968_02445"/>
<name>A0A1F6BK54_9BACT</name>
<sequence length="283" mass="33518">MSVITDNKDQINDLMTFKHISAAFTEAAAVKLKNIRDAFNRNARYYEEINYIYHLVEMNAKRMQMERIKSQIERKSARLYIAFTSNQRFFGSINTEIMNTFIRDSEPSEIEKMIIGVTGKAYVRSTGQKFSYKEMDFKKDLPAEDEIAQFLKMTENYDQVRVFYPKFISFLKQEVGVTDITQKIALRDSKKNEKTKEIHLLFEPELDKMIKFFDTQVRWLLFQRIILESDMARTAARLLTMSQAEERTDFEIKKKKADLRKVIRSFTNAQLLDTFSGIKRWKH</sequence>
<comment type="subcellular location">
    <subcellularLocation>
        <location evidence="2">Membrane</location>
        <topology evidence="2">Peripheral membrane protein</topology>
    </subcellularLocation>
</comment>
<dbReference type="SUPFAM" id="SSF52943">
    <property type="entry name" value="ATP synthase (F1-ATPase), gamma subunit"/>
    <property type="match status" value="1"/>
</dbReference>
<keyword evidence="7" id="KW-0472">Membrane</keyword>
<dbReference type="InterPro" id="IPR000131">
    <property type="entry name" value="ATP_synth_F1_gsu"/>
</dbReference>
<dbReference type="Gene3D" id="3.40.1380.10">
    <property type="match status" value="1"/>
</dbReference>
<evidence type="ECO:0000256" key="3">
    <source>
        <dbReference type="ARBA" id="ARBA00007681"/>
    </source>
</evidence>
<gene>
    <name evidence="10" type="ORF">A2968_02445</name>
</gene>
<evidence type="ECO:0000256" key="8">
    <source>
        <dbReference type="ARBA" id="ARBA00023196"/>
    </source>
</evidence>
<dbReference type="GO" id="GO:0045259">
    <property type="term" value="C:proton-transporting ATP synthase complex"/>
    <property type="evidence" value="ECO:0007669"/>
    <property type="project" value="UniProtKB-KW"/>
</dbReference>
<dbReference type="Pfam" id="PF00231">
    <property type="entry name" value="ATP-synt"/>
    <property type="match status" value="1"/>
</dbReference>
<evidence type="ECO:0000313" key="11">
    <source>
        <dbReference type="Proteomes" id="UP000176228"/>
    </source>
</evidence>
<evidence type="ECO:0000313" key="10">
    <source>
        <dbReference type="EMBL" id="OGG37258.1"/>
    </source>
</evidence>
<dbReference type="AlphaFoldDB" id="A0A1F6BK54"/>
<accession>A0A1F6BK54</accession>
<keyword evidence="5" id="KW-0375">Hydrogen ion transport</keyword>
<comment type="similarity">
    <text evidence="3">Belongs to the ATPase gamma chain family.</text>
</comment>